<keyword evidence="1" id="KW-1133">Transmembrane helix</keyword>
<dbReference type="EMBL" id="VTZN01000007">
    <property type="protein sequence ID" value="KAA1251782.1"/>
    <property type="molecule type" value="Genomic_DNA"/>
</dbReference>
<sequence>MCQNVQNRDPKPNRTGGIAVASTEVAPFTGVDTAEVPSAHWGWSRINHRTWHIVGLIVFGFLLAMLRGNHVGHVEDWFLIGFAALVLFVLVRDLWGRRRGWLR</sequence>
<dbReference type="OrthoDB" id="3401220at2"/>
<organism evidence="2 3">
    <name type="scientific">Mycobacterium simiae</name>
    <name type="common">Mycobacterium habana</name>
    <dbReference type="NCBI Taxonomy" id="1784"/>
    <lineage>
        <taxon>Bacteria</taxon>
        <taxon>Bacillati</taxon>
        <taxon>Actinomycetota</taxon>
        <taxon>Actinomycetes</taxon>
        <taxon>Mycobacteriales</taxon>
        <taxon>Mycobacteriaceae</taxon>
        <taxon>Mycobacterium</taxon>
        <taxon>Mycobacterium simiae complex</taxon>
    </lineage>
</organism>
<keyword evidence="1" id="KW-0472">Membrane</keyword>
<evidence type="ECO:0000256" key="1">
    <source>
        <dbReference type="SAM" id="Phobius"/>
    </source>
</evidence>
<dbReference type="Pfam" id="PF10939">
    <property type="entry name" value="DUF2631"/>
    <property type="match status" value="1"/>
</dbReference>
<accession>A0A5B1BUY3</accession>
<feature type="transmembrane region" description="Helical" evidence="1">
    <location>
        <begin position="51"/>
        <end position="71"/>
    </location>
</feature>
<proteinExistence type="predicted"/>
<evidence type="ECO:0000313" key="2">
    <source>
        <dbReference type="EMBL" id="KAA1251782.1"/>
    </source>
</evidence>
<evidence type="ECO:0000313" key="3">
    <source>
        <dbReference type="Proteomes" id="UP000324701"/>
    </source>
</evidence>
<dbReference type="InterPro" id="IPR024341">
    <property type="entry name" value="DUF2631"/>
</dbReference>
<gene>
    <name evidence="2" type="ORF">F0Q45_02655</name>
</gene>
<name>A0A5B1BUY3_MYCSI</name>
<protein>
    <submittedName>
        <fullName evidence="2">DUF2631 domain-containing protein</fullName>
    </submittedName>
</protein>
<keyword evidence="1" id="KW-0812">Transmembrane</keyword>
<comment type="caution">
    <text evidence="2">The sequence shown here is derived from an EMBL/GenBank/DDBJ whole genome shotgun (WGS) entry which is preliminary data.</text>
</comment>
<keyword evidence="3" id="KW-1185">Reference proteome</keyword>
<reference evidence="2 3" key="1">
    <citation type="submission" date="2019-09" db="EMBL/GenBank/DDBJ databases">
        <title>Report of infection by Mycobacterium simiae a patient suffering from pulmonary tuberculosis.</title>
        <authorList>
            <person name="Mohanty P.S."/>
            <person name="Bansal A.K."/>
            <person name="Singh H."/>
            <person name="Sharma S."/>
            <person name="Patil S.A."/>
            <person name="Upadhaya P."/>
            <person name="Singh P.K."/>
            <person name="Kumar D."/>
            <person name="Kumar S."/>
            <person name="Singh R.K."/>
            <person name="Chaudhary B."/>
        </authorList>
    </citation>
    <scope>NUCLEOTIDE SEQUENCE [LARGE SCALE GENOMIC DNA]</scope>
    <source>
        <strain evidence="2 3">JAL-560-SIM</strain>
    </source>
</reference>
<dbReference type="Proteomes" id="UP000324701">
    <property type="component" value="Unassembled WGS sequence"/>
</dbReference>
<dbReference type="AlphaFoldDB" id="A0A5B1BUY3"/>
<feature type="transmembrane region" description="Helical" evidence="1">
    <location>
        <begin position="77"/>
        <end position="95"/>
    </location>
</feature>